<feature type="chain" id="PRO_5007886696" evidence="2">
    <location>
        <begin position="24"/>
        <end position="366"/>
    </location>
</feature>
<dbReference type="STRING" id="1300342.I596_159"/>
<evidence type="ECO:0000256" key="1">
    <source>
        <dbReference type="SAM" id="MobiDB-lite"/>
    </source>
</evidence>
<sequence length="366" mass="37947">MTVLATRSAWLLLAACLPAAVSATGFNPLGLPGSQLLALSHDGRSGAGSLVGAESGGFRWSEETGAQLLPSAISVRALSASGRFVAGSSLDAGQREVASYWDASGQLVRLGGLPDTAGQGGLVSMALGISDEPRIVGTANNPEQRSLAFEWTTERGMRALPLPAGSAAARASGISADGQRIYGWIQSAEGIRNGMLWQRGSATPPERPDDGASLGEVLGGNRDLSVMLGVDGERDNGIGRPYRWQSGAPPQPLERATDLPSPQRLFVGSDDGRLLAGSAGTGAERLAIVWSIDSGFRPLQVWLADQGVAVPAGWTLAAVTGVSGDGRRLGGWGQYRGRFDSFVVDVPQAPGEAVPQHTTSDARRVD</sequence>
<feature type="region of interest" description="Disordered" evidence="1">
    <location>
        <begin position="238"/>
        <end position="258"/>
    </location>
</feature>
<evidence type="ECO:0000313" key="4">
    <source>
        <dbReference type="Proteomes" id="UP000076830"/>
    </source>
</evidence>
<protein>
    <submittedName>
        <fullName evidence="3">Autotransporter</fullName>
    </submittedName>
</protein>
<evidence type="ECO:0000313" key="3">
    <source>
        <dbReference type="EMBL" id="ANB16199.1"/>
    </source>
</evidence>
<gene>
    <name evidence="3" type="ORF">I596_159</name>
</gene>
<dbReference type="KEGG" id="dko:I596_159"/>
<dbReference type="Proteomes" id="UP000076830">
    <property type="component" value="Chromosome"/>
</dbReference>
<feature type="signal peptide" evidence="2">
    <location>
        <begin position="1"/>
        <end position="23"/>
    </location>
</feature>
<proteinExistence type="predicted"/>
<reference evidence="3 4" key="1">
    <citation type="submission" date="2016-04" db="EMBL/GenBank/DDBJ databases">
        <title>Complete genome sequence of Dokdonella koreensis DS-123T.</title>
        <authorList>
            <person name="Kim J.F."/>
            <person name="Lee H."/>
            <person name="Kwak M.-J."/>
        </authorList>
    </citation>
    <scope>NUCLEOTIDE SEQUENCE [LARGE SCALE GENOMIC DNA]</scope>
    <source>
        <strain evidence="3 4">DS-123</strain>
    </source>
</reference>
<organism evidence="3 4">
    <name type="scientific">Dokdonella koreensis DS-123</name>
    <dbReference type="NCBI Taxonomy" id="1300342"/>
    <lineage>
        <taxon>Bacteria</taxon>
        <taxon>Pseudomonadati</taxon>
        <taxon>Pseudomonadota</taxon>
        <taxon>Gammaproteobacteria</taxon>
        <taxon>Lysobacterales</taxon>
        <taxon>Rhodanobacteraceae</taxon>
        <taxon>Dokdonella</taxon>
    </lineage>
</organism>
<keyword evidence="4" id="KW-1185">Reference proteome</keyword>
<name>A0A167G690_9GAMM</name>
<dbReference type="EMBL" id="CP015249">
    <property type="protein sequence ID" value="ANB16199.1"/>
    <property type="molecule type" value="Genomic_DNA"/>
</dbReference>
<dbReference type="AlphaFoldDB" id="A0A167G690"/>
<accession>A0A167G690</accession>
<evidence type="ECO:0000256" key="2">
    <source>
        <dbReference type="SAM" id="SignalP"/>
    </source>
</evidence>
<keyword evidence="2" id="KW-0732">Signal</keyword>